<dbReference type="AlphaFoldDB" id="A0A832A4U4"/>
<gene>
    <name evidence="2" type="ORF">ENS06_05525</name>
</gene>
<dbReference type="PANTHER" id="PTHR43717">
    <property type="entry name" value="ANAEROBIC NITRIC OXIDE REDUCTASE FLAVORUBREDOXIN"/>
    <property type="match status" value="1"/>
</dbReference>
<evidence type="ECO:0000259" key="1">
    <source>
        <dbReference type="PROSITE" id="PS50902"/>
    </source>
</evidence>
<dbReference type="InterPro" id="IPR029039">
    <property type="entry name" value="Flavoprotein-like_sf"/>
</dbReference>
<dbReference type="InterPro" id="IPR008254">
    <property type="entry name" value="Flavodoxin/NO_synth"/>
</dbReference>
<name>A0A832A4U4_9BACT</name>
<dbReference type="Pfam" id="PF00258">
    <property type="entry name" value="Flavodoxin_1"/>
    <property type="match status" value="1"/>
</dbReference>
<evidence type="ECO:0000313" key="2">
    <source>
        <dbReference type="EMBL" id="HFK96769.1"/>
    </source>
</evidence>
<organism evidence="2">
    <name type="scientific">Desulfacinum infernum</name>
    <dbReference type="NCBI Taxonomy" id="35837"/>
    <lineage>
        <taxon>Bacteria</taxon>
        <taxon>Pseudomonadati</taxon>
        <taxon>Thermodesulfobacteriota</taxon>
        <taxon>Syntrophobacteria</taxon>
        <taxon>Syntrophobacterales</taxon>
        <taxon>Syntrophobacteraceae</taxon>
        <taxon>Desulfacinum</taxon>
    </lineage>
</organism>
<sequence length="148" mass="16587">MMKVLIAYVSRTGHTEKMANYIAEGVRFAGHEPVLKKISDIKNAEEIKGYDAYIFGSPTYHRDMTQSMKTFLFMAQEAGLEGKVGGAFGSYTHSGDAPKYIYDTMEHVFKMRMTSLGSFNLLEHKIATPEGVRACQDYGRVLAEMLNV</sequence>
<dbReference type="EMBL" id="DSTK01000016">
    <property type="protein sequence ID" value="HFK96769.1"/>
    <property type="molecule type" value="Genomic_DNA"/>
</dbReference>
<reference evidence="2" key="1">
    <citation type="journal article" date="2020" name="mSystems">
        <title>Genome- and Community-Level Interaction Insights into Carbon Utilization and Element Cycling Functions of Hydrothermarchaeota in Hydrothermal Sediment.</title>
        <authorList>
            <person name="Zhou Z."/>
            <person name="Liu Y."/>
            <person name="Xu W."/>
            <person name="Pan J."/>
            <person name="Luo Z.H."/>
            <person name="Li M."/>
        </authorList>
    </citation>
    <scope>NUCLEOTIDE SEQUENCE [LARGE SCALE GENOMIC DNA]</scope>
    <source>
        <strain evidence="2">SpSt-456</strain>
    </source>
</reference>
<dbReference type="Gene3D" id="3.40.50.360">
    <property type="match status" value="1"/>
</dbReference>
<dbReference type="GO" id="GO:0010181">
    <property type="term" value="F:FMN binding"/>
    <property type="evidence" value="ECO:0007669"/>
    <property type="project" value="InterPro"/>
</dbReference>
<accession>A0A832A4U4</accession>
<proteinExistence type="predicted"/>
<protein>
    <submittedName>
        <fullName evidence="2">Nitric oxide synthase</fullName>
    </submittedName>
</protein>
<feature type="domain" description="Flavodoxin-like" evidence="1">
    <location>
        <begin position="4"/>
        <end position="143"/>
    </location>
</feature>
<dbReference type="SUPFAM" id="SSF52218">
    <property type="entry name" value="Flavoproteins"/>
    <property type="match status" value="1"/>
</dbReference>
<dbReference type="PANTHER" id="PTHR43717:SF1">
    <property type="entry name" value="ANAEROBIC NITRIC OXIDE REDUCTASE FLAVORUBREDOXIN"/>
    <property type="match status" value="1"/>
</dbReference>
<comment type="caution">
    <text evidence="2">The sequence shown here is derived from an EMBL/GenBank/DDBJ whole genome shotgun (WGS) entry which is preliminary data.</text>
</comment>
<dbReference type="PROSITE" id="PS50902">
    <property type="entry name" value="FLAVODOXIN_LIKE"/>
    <property type="match status" value="1"/>
</dbReference>